<organism evidence="9 10">
    <name type="scientific">Aspergillus mulundensis</name>
    <dbReference type="NCBI Taxonomy" id="1810919"/>
    <lineage>
        <taxon>Eukaryota</taxon>
        <taxon>Fungi</taxon>
        <taxon>Dikarya</taxon>
        <taxon>Ascomycota</taxon>
        <taxon>Pezizomycotina</taxon>
        <taxon>Eurotiomycetes</taxon>
        <taxon>Eurotiomycetidae</taxon>
        <taxon>Eurotiales</taxon>
        <taxon>Aspergillaceae</taxon>
        <taxon>Aspergillus</taxon>
        <taxon>Aspergillus subgen. Nidulantes</taxon>
    </lineage>
</organism>
<evidence type="ECO:0000256" key="1">
    <source>
        <dbReference type="ARBA" id="ARBA00004141"/>
    </source>
</evidence>
<feature type="transmembrane region" description="Helical" evidence="7">
    <location>
        <begin position="84"/>
        <end position="104"/>
    </location>
</feature>
<dbReference type="GeneID" id="38111084"/>
<dbReference type="AlphaFoldDB" id="A0A3D8T4A2"/>
<keyword evidence="10" id="KW-1185">Reference proteome</keyword>
<evidence type="ECO:0000256" key="6">
    <source>
        <dbReference type="SAM" id="MobiDB-lite"/>
    </source>
</evidence>
<reference evidence="9 10" key="1">
    <citation type="journal article" date="2018" name="IMA Fungus">
        <title>IMA Genome-F 9: Draft genome sequence of Annulohypoxylon stygium, Aspergillus mulundensis, Berkeleyomyces basicola (syn. Thielaviopsis basicola), Ceratocystis smalleyi, two Cercospora beticola strains, Coleophoma cylindrospora, Fusarium fracticaudum, Phialophora cf. hyalina, and Morchella septimelata.</title>
        <authorList>
            <person name="Wingfield B.D."/>
            <person name="Bills G.F."/>
            <person name="Dong Y."/>
            <person name="Huang W."/>
            <person name="Nel W.J."/>
            <person name="Swalarsk-Parry B.S."/>
            <person name="Vaghefi N."/>
            <person name="Wilken P.M."/>
            <person name="An Z."/>
            <person name="de Beer Z.W."/>
            <person name="De Vos L."/>
            <person name="Chen L."/>
            <person name="Duong T.A."/>
            <person name="Gao Y."/>
            <person name="Hammerbacher A."/>
            <person name="Kikkert J.R."/>
            <person name="Li Y."/>
            <person name="Li H."/>
            <person name="Li K."/>
            <person name="Li Q."/>
            <person name="Liu X."/>
            <person name="Ma X."/>
            <person name="Naidoo K."/>
            <person name="Pethybridge S.J."/>
            <person name="Sun J."/>
            <person name="Steenkamp E.T."/>
            <person name="van der Nest M.A."/>
            <person name="van Wyk S."/>
            <person name="Wingfield M.J."/>
            <person name="Xiong C."/>
            <person name="Yue Q."/>
            <person name="Zhang X."/>
        </authorList>
    </citation>
    <scope>NUCLEOTIDE SEQUENCE [LARGE SCALE GENOMIC DNA]</scope>
    <source>
        <strain evidence="9 10">DSM 5745</strain>
    </source>
</reference>
<name>A0A3D8T4A2_9EURO</name>
<evidence type="ECO:0000259" key="8">
    <source>
        <dbReference type="Pfam" id="PF01490"/>
    </source>
</evidence>
<dbReference type="PANTHER" id="PTHR22950:SF8">
    <property type="entry name" value="AMINO ACID TRANSPORTER (EUROFUNG)"/>
    <property type="match status" value="1"/>
</dbReference>
<feature type="domain" description="Amino acid transporter transmembrane" evidence="8">
    <location>
        <begin position="53"/>
        <end position="451"/>
    </location>
</feature>
<feature type="transmembrane region" description="Helical" evidence="7">
    <location>
        <begin position="365"/>
        <end position="389"/>
    </location>
</feature>
<proteinExistence type="inferred from homology"/>
<dbReference type="STRING" id="1810919.A0A3D8T4A2"/>
<accession>A0A3D8T4A2</accession>
<keyword evidence="4 7" id="KW-1133">Transmembrane helix</keyword>
<dbReference type="GO" id="GO:0016020">
    <property type="term" value="C:membrane"/>
    <property type="evidence" value="ECO:0007669"/>
    <property type="project" value="UniProtKB-SubCell"/>
</dbReference>
<dbReference type="GO" id="GO:0015179">
    <property type="term" value="F:L-amino acid transmembrane transporter activity"/>
    <property type="evidence" value="ECO:0007669"/>
    <property type="project" value="TreeGrafter"/>
</dbReference>
<evidence type="ECO:0000256" key="3">
    <source>
        <dbReference type="ARBA" id="ARBA00022692"/>
    </source>
</evidence>
<evidence type="ECO:0000256" key="4">
    <source>
        <dbReference type="ARBA" id="ARBA00022989"/>
    </source>
</evidence>
<gene>
    <name evidence="9" type="ORF">DSM5745_00714</name>
</gene>
<feature type="transmembrane region" description="Helical" evidence="7">
    <location>
        <begin position="428"/>
        <end position="450"/>
    </location>
</feature>
<feature type="transmembrane region" description="Helical" evidence="7">
    <location>
        <begin position="199"/>
        <end position="220"/>
    </location>
</feature>
<sequence length="475" mass="50922">MNYHNESPDYDMSKSKAPAAFPPAQSEDEPKLGEIRETDRNAYEEGVANFTRLGWKRLTIVLIVEAIALGSLSIPSTFATLGMVAGVICCIGLGLLAIYTSYIVGEVKLAFPEITNYADAGRIVGQRFGCGTAVYEVISVMFCLQLILIVGSHCLTGTIALVKITESNVCSVVFGVVSAIALLLLAIPPTFADAAILGYIDFASIILAIGITVIGTGHSAATSPGGLAGVNWSAWPKENLTFTEAFIALSNIIFAYSFAMCQFSFMDEMHTPADYKKSVWTLGVIEMVIYTLTGALVYAFVGQGVINSSPALLAAGHTLSRVAFGIALPVIFISGSINTVVFGRLVHGRIFADSAIRFVNTRMGWVTWLAVIAAATVVAFVIAEVIPFFNDLLSISSALFISGFTFYFPAIMWFVLLRKGGWFEGWNMLWTVVNGVIFAIGLIVLVGGTYSSVDDIILNYRSGSVRGVFTCALPS</sequence>
<feature type="transmembrane region" description="Helical" evidence="7">
    <location>
        <begin position="137"/>
        <end position="162"/>
    </location>
</feature>
<dbReference type="RefSeq" id="XP_026608575.1">
    <property type="nucleotide sequence ID" value="XM_026742730.1"/>
</dbReference>
<feature type="region of interest" description="Disordered" evidence="6">
    <location>
        <begin position="1"/>
        <end position="32"/>
    </location>
</feature>
<keyword evidence="5 7" id="KW-0472">Membrane</keyword>
<dbReference type="PANTHER" id="PTHR22950">
    <property type="entry name" value="AMINO ACID TRANSPORTER"/>
    <property type="match status" value="1"/>
</dbReference>
<comment type="similarity">
    <text evidence="2">Belongs to the amino acid/polyamine transporter 2 family.</text>
</comment>
<feature type="transmembrane region" description="Helical" evidence="7">
    <location>
        <begin position="240"/>
        <end position="259"/>
    </location>
</feature>
<feature type="transmembrane region" description="Helical" evidence="7">
    <location>
        <begin position="279"/>
        <end position="301"/>
    </location>
</feature>
<dbReference type="EMBL" id="PVWQ01000001">
    <property type="protein sequence ID" value="RDW93392.1"/>
    <property type="molecule type" value="Genomic_DNA"/>
</dbReference>
<dbReference type="Proteomes" id="UP000256690">
    <property type="component" value="Unassembled WGS sequence"/>
</dbReference>
<evidence type="ECO:0000313" key="9">
    <source>
        <dbReference type="EMBL" id="RDW93392.1"/>
    </source>
</evidence>
<dbReference type="OrthoDB" id="655540at2759"/>
<keyword evidence="3 7" id="KW-0812">Transmembrane</keyword>
<feature type="transmembrane region" description="Helical" evidence="7">
    <location>
        <begin position="58"/>
        <end position="78"/>
    </location>
</feature>
<evidence type="ECO:0000256" key="7">
    <source>
        <dbReference type="SAM" id="Phobius"/>
    </source>
</evidence>
<comment type="subcellular location">
    <subcellularLocation>
        <location evidence="1">Membrane</location>
        <topology evidence="1">Multi-pass membrane protein</topology>
    </subcellularLocation>
</comment>
<evidence type="ECO:0000256" key="5">
    <source>
        <dbReference type="ARBA" id="ARBA00023136"/>
    </source>
</evidence>
<feature type="transmembrane region" description="Helical" evidence="7">
    <location>
        <begin position="321"/>
        <end position="345"/>
    </location>
</feature>
<protein>
    <submittedName>
        <fullName evidence="9">Amino acid transporter, transmembrane</fullName>
    </submittedName>
</protein>
<dbReference type="Pfam" id="PF01490">
    <property type="entry name" value="Aa_trans"/>
    <property type="match status" value="1"/>
</dbReference>
<comment type="caution">
    <text evidence="9">The sequence shown here is derived from an EMBL/GenBank/DDBJ whole genome shotgun (WGS) entry which is preliminary data.</text>
</comment>
<dbReference type="InterPro" id="IPR013057">
    <property type="entry name" value="AA_transpt_TM"/>
</dbReference>
<feature type="transmembrane region" description="Helical" evidence="7">
    <location>
        <begin position="168"/>
        <end position="187"/>
    </location>
</feature>
<feature type="transmembrane region" description="Helical" evidence="7">
    <location>
        <begin position="395"/>
        <end position="416"/>
    </location>
</feature>
<evidence type="ECO:0000256" key="2">
    <source>
        <dbReference type="ARBA" id="ARBA00008066"/>
    </source>
</evidence>
<evidence type="ECO:0000313" key="10">
    <source>
        <dbReference type="Proteomes" id="UP000256690"/>
    </source>
</evidence>